<name>A0A553QYA5_9TELE</name>
<protein>
    <submittedName>
        <fullName evidence="2">Uncharacterized protein</fullName>
    </submittedName>
</protein>
<dbReference type="EMBL" id="SRMA01025412">
    <property type="protein sequence ID" value="TRY94943.1"/>
    <property type="molecule type" value="Genomic_DNA"/>
</dbReference>
<keyword evidence="1" id="KW-0732">Signal</keyword>
<comment type="caution">
    <text evidence="2">The sequence shown here is derived from an EMBL/GenBank/DDBJ whole genome shotgun (WGS) entry which is preliminary data.</text>
</comment>
<dbReference type="Proteomes" id="UP000316079">
    <property type="component" value="Unassembled WGS sequence"/>
</dbReference>
<dbReference type="PANTHER" id="PTHR15390">
    <property type="entry name" value="NEUROMEDIN-U"/>
    <property type="match status" value="1"/>
</dbReference>
<sequence>MTGSSQCTRAAAHSTTMNPTHSSSLLLAVLLFSSIHISSSAPALLNPSSLEHEQLLTQITELCSFYLSAEPSFRTSNVLDDLCLLMLETVQKPKEITARETSKRENLEGTGRIQSRGYFIYRFSTKPCTTEVLTQSQPISDVTPLAPKGS</sequence>
<proteinExistence type="predicted"/>
<dbReference type="InterPro" id="IPR042384">
    <property type="entry name" value="NMU"/>
</dbReference>
<dbReference type="AlphaFoldDB" id="A0A553QYA5"/>
<accession>A0A553QYA5</accession>
<dbReference type="GO" id="GO:0042922">
    <property type="term" value="F:neuromedin U receptor binding"/>
    <property type="evidence" value="ECO:0007669"/>
    <property type="project" value="InterPro"/>
</dbReference>
<evidence type="ECO:0000256" key="1">
    <source>
        <dbReference type="SAM" id="SignalP"/>
    </source>
</evidence>
<organism evidence="2 3">
    <name type="scientific">Danionella cerebrum</name>
    <dbReference type="NCBI Taxonomy" id="2873325"/>
    <lineage>
        <taxon>Eukaryota</taxon>
        <taxon>Metazoa</taxon>
        <taxon>Chordata</taxon>
        <taxon>Craniata</taxon>
        <taxon>Vertebrata</taxon>
        <taxon>Euteleostomi</taxon>
        <taxon>Actinopterygii</taxon>
        <taxon>Neopterygii</taxon>
        <taxon>Teleostei</taxon>
        <taxon>Ostariophysi</taxon>
        <taxon>Cypriniformes</taxon>
        <taxon>Danionidae</taxon>
        <taxon>Danioninae</taxon>
        <taxon>Danionella</taxon>
    </lineage>
</organism>
<evidence type="ECO:0000313" key="3">
    <source>
        <dbReference type="Proteomes" id="UP000316079"/>
    </source>
</evidence>
<gene>
    <name evidence="2" type="ORF">DNTS_013093</name>
</gene>
<dbReference type="PANTHER" id="PTHR15390:SF0">
    <property type="entry name" value="NEUROMEDIN-U"/>
    <property type="match status" value="1"/>
</dbReference>
<feature type="chain" id="PRO_5021767680" evidence="1">
    <location>
        <begin position="41"/>
        <end position="150"/>
    </location>
</feature>
<feature type="signal peptide" evidence="1">
    <location>
        <begin position="1"/>
        <end position="40"/>
    </location>
</feature>
<reference evidence="2 3" key="1">
    <citation type="journal article" date="2019" name="Sci. Data">
        <title>Hybrid genome assembly and annotation of Danionella translucida.</title>
        <authorList>
            <person name="Kadobianskyi M."/>
            <person name="Schulze L."/>
            <person name="Schuelke M."/>
            <person name="Judkewitz B."/>
        </authorList>
    </citation>
    <scope>NUCLEOTIDE SEQUENCE [LARGE SCALE GENOMIC DNA]</scope>
    <source>
        <strain evidence="2 3">Bolton</strain>
    </source>
</reference>
<dbReference type="OrthoDB" id="9879773at2759"/>
<keyword evidence="3" id="KW-1185">Reference proteome</keyword>
<evidence type="ECO:0000313" key="2">
    <source>
        <dbReference type="EMBL" id="TRY94943.1"/>
    </source>
</evidence>